<dbReference type="FunFam" id="3.40.1190.20:FF:000076">
    <property type="entry name" value="Adenosine kinase"/>
    <property type="match status" value="1"/>
</dbReference>
<name>T1ITF3_STRMM</name>
<dbReference type="Gene3D" id="3.40.1190.20">
    <property type="match status" value="1"/>
</dbReference>
<feature type="domain" description="Ubiquitin-like" evidence="19">
    <location>
        <begin position="20"/>
        <end position="95"/>
    </location>
</feature>
<evidence type="ECO:0000256" key="4">
    <source>
        <dbReference type="ARBA" id="ARBA00012119"/>
    </source>
</evidence>
<dbReference type="Gene3D" id="4.10.1110.10">
    <property type="entry name" value="AN1-like Zinc finger"/>
    <property type="match status" value="1"/>
</dbReference>
<keyword evidence="5" id="KW-0808">Transferase</keyword>
<dbReference type="EnsemblMetazoa" id="SMAR004399-RA">
    <property type="protein sequence ID" value="SMAR004399-PA"/>
    <property type="gene ID" value="SMAR004399"/>
</dbReference>
<evidence type="ECO:0000259" key="19">
    <source>
        <dbReference type="PROSITE" id="PS50053"/>
    </source>
</evidence>
<evidence type="ECO:0000256" key="13">
    <source>
        <dbReference type="ARBA" id="ARBA00022842"/>
    </source>
</evidence>
<evidence type="ECO:0000256" key="8">
    <source>
        <dbReference type="ARBA" id="ARBA00022741"/>
    </source>
</evidence>
<dbReference type="CDD" id="cd01802">
    <property type="entry name" value="Ubl_ZFAND4"/>
    <property type="match status" value="1"/>
</dbReference>
<dbReference type="UniPathway" id="UPA00588">
    <property type="reaction ID" value="UER00659"/>
</dbReference>
<dbReference type="CDD" id="cd00065">
    <property type="entry name" value="FYVE_like_SF"/>
    <property type="match status" value="1"/>
</dbReference>
<dbReference type="InterPro" id="IPR029056">
    <property type="entry name" value="Ribokinase-like"/>
</dbReference>
<evidence type="ECO:0000256" key="1">
    <source>
        <dbReference type="ARBA" id="ARBA00001946"/>
    </source>
</evidence>
<dbReference type="PhylomeDB" id="T1ITF3"/>
<evidence type="ECO:0000256" key="18">
    <source>
        <dbReference type="SAM" id="MobiDB-lite"/>
    </source>
</evidence>
<dbReference type="Pfam" id="PF01428">
    <property type="entry name" value="zf-AN1"/>
    <property type="match status" value="1"/>
</dbReference>
<keyword evidence="12" id="KW-0067">ATP-binding</keyword>
<evidence type="ECO:0000256" key="15">
    <source>
        <dbReference type="ARBA" id="ARBA00068771"/>
    </source>
</evidence>
<dbReference type="InterPro" id="IPR029071">
    <property type="entry name" value="Ubiquitin-like_domsf"/>
</dbReference>
<dbReference type="GO" id="GO:0005524">
    <property type="term" value="F:ATP binding"/>
    <property type="evidence" value="ECO:0007669"/>
    <property type="project" value="UniProtKB-KW"/>
</dbReference>
<dbReference type="GO" id="GO:0008270">
    <property type="term" value="F:zinc ion binding"/>
    <property type="evidence" value="ECO:0007669"/>
    <property type="project" value="UniProtKB-KW"/>
</dbReference>
<feature type="domain" description="AN1-type" evidence="20">
    <location>
        <begin position="585"/>
        <end position="632"/>
    </location>
</feature>
<dbReference type="InterPro" id="IPR000058">
    <property type="entry name" value="Znf_AN1"/>
</dbReference>
<evidence type="ECO:0000256" key="16">
    <source>
        <dbReference type="PIRSR" id="PIRSR601805-1"/>
    </source>
</evidence>
<feature type="compositionally biased region" description="Low complexity" evidence="18">
    <location>
        <begin position="266"/>
        <end position="278"/>
    </location>
</feature>
<keyword evidence="13" id="KW-0460">Magnesium</keyword>
<dbReference type="SUPFAM" id="SSF118310">
    <property type="entry name" value="AN1-like Zinc finger"/>
    <property type="match status" value="1"/>
</dbReference>
<keyword evidence="22" id="KW-1185">Reference proteome</keyword>
<dbReference type="InterPro" id="IPR001805">
    <property type="entry name" value="Adenokinase"/>
</dbReference>
<dbReference type="PANTHER" id="PTHR46728:SF1">
    <property type="entry name" value="AN1-TYPE ZINC FINGER PROTEIN 4"/>
    <property type="match status" value="1"/>
</dbReference>
<evidence type="ECO:0000256" key="5">
    <source>
        <dbReference type="ARBA" id="ARBA00022679"/>
    </source>
</evidence>
<feature type="region of interest" description="Disordered" evidence="18">
    <location>
        <begin position="256"/>
        <end position="299"/>
    </location>
</feature>
<keyword evidence="9 17" id="KW-0863">Zinc-finger</keyword>
<dbReference type="SMART" id="SM00213">
    <property type="entry name" value="UBQ"/>
    <property type="match status" value="1"/>
</dbReference>
<feature type="region of interest" description="Disordered" evidence="18">
    <location>
        <begin position="213"/>
        <end position="232"/>
    </location>
</feature>
<evidence type="ECO:0000256" key="9">
    <source>
        <dbReference type="ARBA" id="ARBA00022771"/>
    </source>
</evidence>
<comment type="similarity">
    <text evidence="3">Belongs to the carbohydrate kinase PfkB family.</text>
</comment>
<feature type="active site" description="Proton acceptor" evidence="16">
    <location>
        <position position="957"/>
    </location>
</feature>
<evidence type="ECO:0000256" key="6">
    <source>
        <dbReference type="ARBA" id="ARBA00022723"/>
    </source>
</evidence>
<dbReference type="PROSITE" id="PS00584">
    <property type="entry name" value="PFKB_KINASES_2"/>
    <property type="match status" value="1"/>
</dbReference>
<keyword evidence="6" id="KW-0479">Metal-binding</keyword>
<dbReference type="InterPro" id="IPR000626">
    <property type="entry name" value="Ubiquitin-like_dom"/>
</dbReference>
<reference evidence="22" key="1">
    <citation type="submission" date="2011-05" db="EMBL/GenBank/DDBJ databases">
        <authorList>
            <person name="Richards S.R."/>
            <person name="Qu J."/>
            <person name="Jiang H."/>
            <person name="Jhangiani S.N."/>
            <person name="Agravi P."/>
            <person name="Goodspeed R."/>
            <person name="Gross S."/>
            <person name="Mandapat C."/>
            <person name="Jackson L."/>
            <person name="Mathew T."/>
            <person name="Pu L."/>
            <person name="Thornton R."/>
            <person name="Saada N."/>
            <person name="Wilczek-Boney K.B."/>
            <person name="Lee S."/>
            <person name="Kovar C."/>
            <person name="Wu Y."/>
            <person name="Scherer S.E."/>
            <person name="Worley K.C."/>
            <person name="Muzny D.M."/>
            <person name="Gibbs R."/>
        </authorList>
    </citation>
    <scope>NUCLEOTIDE SEQUENCE</scope>
    <source>
        <strain evidence="22">Brora</strain>
    </source>
</reference>
<dbReference type="Gene3D" id="3.10.20.90">
    <property type="entry name" value="Phosphatidylinositol 3-kinase Catalytic Subunit, Chain A, domain 1"/>
    <property type="match status" value="1"/>
</dbReference>
<feature type="region of interest" description="Disordered" evidence="18">
    <location>
        <begin position="482"/>
        <end position="508"/>
    </location>
</feature>
<comment type="cofactor">
    <cofactor evidence="1">
        <name>Mg(2+)</name>
        <dbReference type="ChEBI" id="CHEBI:18420"/>
    </cofactor>
</comment>
<comment type="catalytic activity">
    <reaction evidence="14">
        <text>adenosine + ATP = AMP + ADP + H(+)</text>
        <dbReference type="Rhea" id="RHEA:20824"/>
        <dbReference type="ChEBI" id="CHEBI:15378"/>
        <dbReference type="ChEBI" id="CHEBI:16335"/>
        <dbReference type="ChEBI" id="CHEBI:30616"/>
        <dbReference type="ChEBI" id="CHEBI:456215"/>
        <dbReference type="ChEBI" id="CHEBI:456216"/>
        <dbReference type="EC" id="2.7.1.20"/>
    </reaction>
</comment>
<dbReference type="PROSITE" id="PS51039">
    <property type="entry name" value="ZF_AN1"/>
    <property type="match status" value="1"/>
</dbReference>
<proteinExistence type="inferred from homology"/>
<feature type="compositionally biased region" description="Polar residues" evidence="18">
    <location>
        <begin position="219"/>
        <end position="228"/>
    </location>
</feature>
<dbReference type="eggNOG" id="KOG2854">
    <property type="taxonomic scope" value="Eukaryota"/>
</dbReference>
<dbReference type="AlphaFoldDB" id="T1ITF3"/>
<evidence type="ECO:0000256" key="11">
    <source>
        <dbReference type="ARBA" id="ARBA00022833"/>
    </source>
</evidence>
<evidence type="ECO:0000256" key="3">
    <source>
        <dbReference type="ARBA" id="ARBA00010688"/>
    </source>
</evidence>
<keyword evidence="8" id="KW-0547">Nucleotide-binding</keyword>
<dbReference type="GO" id="GO:0006166">
    <property type="term" value="P:purine ribonucleoside salvage"/>
    <property type="evidence" value="ECO:0007669"/>
    <property type="project" value="UniProtKB-KW"/>
</dbReference>
<evidence type="ECO:0000259" key="20">
    <source>
        <dbReference type="PROSITE" id="PS51039"/>
    </source>
</evidence>
<organism evidence="21 22">
    <name type="scientific">Strigamia maritima</name>
    <name type="common">European centipede</name>
    <name type="synonym">Geophilus maritimus</name>
    <dbReference type="NCBI Taxonomy" id="126957"/>
    <lineage>
        <taxon>Eukaryota</taxon>
        <taxon>Metazoa</taxon>
        <taxon>Ecdysozoa</taxon>
        <taxon>Arthropoda</taxon>
        <taxon>Myriapoda</taxon>
        <taxon>Chilopoda</taxon>
        <taxon>Pleurostigmophora</taxon>
        <taxon>Geophilomorpha</taxon>
        <taxon>Linotaeniidae</taxon>
        <taxon>Strigamia</taxon>
    </lineage>
</organism>
<dbReference type="Proteomes" id="UP000014500">
    <property type="component" value="Unassembled WGS sequence"/>
</dbReference>
<evidence type="ECO:0000313" key="22">
    <source>
        <dbReference type="Proteomes" id="UP000014500"/>
    </source>
</evidence>
<dbReference type="SUPFAM" id="SSF53613">
    <property type="entry name" value="Ribokinase-like"/>
    <property type="match status" value="1"/>
</dbReference>
<dbReference type="GO" id="GO:0004001">
    <property type="term" value="F:adenosine kinase activity"/>
    <property type="evidence" value="ECO:0007669"/>
    <property type="project" value="UniProtKB-EC"/>
</dbReference>
<accession>T1ITF3</accession>
<dbReference type="GO" id="GO:0044209">
    <property type="term" value="P:AMP salvage"/>
    <property type="evidence" value="ECO:0007669"/>
    <property type="project" value="UniProtKB-UniPathway"/>
</dbReference>
<dbReference type="PRINTS" id="PR00989">
    <property type="entry name" value="ADENOKINASE"/>
</dbReference>
<evidence type="ECO:0000256" key="7">
    <source>
        <dbReference type="ARBA" id="ARBA00022726"/>
    </source>
</evidence>
<dbReference type="eggNOG" id="KOG0001">
    <property type="taxonomic scope" value="Eukaryota"/>
</dbReference>
<feature type="compositionally biased region" description="Acidic residues" evidence="18">
    <location>
        <begin position="493"/>
        <end position="505"/>
    </location>
</feature>
<dbReference type="PROSITE" id="PS50053">
    <property type="entry name" value="UBIQUITIN_2"/>
    <property type="match status" value="1"/>
</dbReference>
<dbReference type="eggNOG" id="KOG3173">
    <property type="taxonomic scope" value="Eukaryota"/>
</dbReference>
<dbReference type="InterPro" id="IPR053061">
    <property type="entry name" value="AN1-type_zinc_finger"/>
</dbReference>
<dbReference type="CDD" id="cd01168">
    <property type="entry name" value="adenosine_kinase"/>
    <property type="match status" value="1"/>
</dbReference>
<dbReference type="EC" id="2.7.1.20" evidence="4"/>
<keyword evidence="7" id="KW-0660">Purine salvage</keyword>
<dbReference type="InterPro" id="IPR011611">
    <property type="entry name" value="PfkB_dom"/>
</dbReference>
<evidence type="ECO:0000256" key="2">
    <source>
        <dbReference type="ARBA" id="ARBA00004801"/>
    </source>
</evidence>
<comment type="pathway">
    <text evidence="2">Purine metabolism; AMP biosynthesis via salvage pathway; AMP from adenosine: step 1/1.</text>
</comment>
<dbReference type="SMART" id="SM00154">
    <property type="entry name" value="ZnF_AN1"/>
    <property type="match status" value="1"/>
</dbReference>
<keyword evidence="10" id="KW-0418">Kinase</keyword>
<evidence type="ECO:0000256" key="12">
    <source>
        <dbReference type="ARBA" id="ARBA00022840"/>
    </source>
</evidence>
<evidence type="ECO:0000256" key="17">
    <source>
        <dbReference type="PROSITE-ProRule" id="PRU00449"/>
    </source>
</evidence>
<dbReference type="SUPFAM" id="SSF54236">
    <property type="entry name" value="Ubiquitin-like"/>
    <property type="match status" value="1"/>
</dbReference>
<keyword evidence="11" id="KW-0862">Zinc</keyword>
<evidence type="ECO:0000256" key="14">
    <source>
        <dbReference type="ARBA" id="ARBA00051362"/>
    </source>
</evidence>
<dbReference type="Pfam" id="PF00240">
    <property type="entry name" value="ubiquitin"/>
    <property type="match status" value="1"/>
</dbReference>
<dbReference type="Pfam" id="PF00294">
    <property type="entry name" value="PfkB"/>
    <property type="match status" value="1"/>
</dbReference>
<evidence type="ECO:0000256" key="10">
    <source>
        <dbReference type="ARBA" id="ARBA00022777"/>
    </source>
</evidence>
<dbReference type="STRING" id="126957.T1ITF3"/>
<reference evidence="21" key="2">
    <citation type="submission" date="2015-02" db="UniProtKB">
        <authorList>
            <consortium name="EnsemblMetazoa"/>
        </authorList>
    </citation>
    <scope>IDENTIFICATION</scope>
</reference>
<evidence type="ECO:0000313" key="21">
    <source>
        <dbReference type="EnsemblMetazoa" id="SMAR004399-PA"/>
    </source>
</evidence>
<dbReference type="Gene3D" id="3.30.1110.10">
    <property type="match status" value="1"/>
</dbReference>
<dbReference type="PANTHER" id="PTHR46728">
    <property type="entry name" value="AN1-TYPE ZINC FINGER PROTEIN 4"/>
    <property type="match status" value="1"/>
</dbReference>
<protein>
    <recommendedName>
        <fullName evidence="15">Adenosine kinase</fullName>
        <ecNumber evidence="4">2.7.1.20</ecNumber>
    </recommendedName>
</protein>
<dbReference type="HOGENOM" id="CLU_299220_0_0_1"/>
<sequence>MHFRETSSRADSDVMPPPMMDLYIETLTGTAFEVRVSPFETILSVKSKIQRMEGIPASQQHLIWQSKELENENCLRDYCITDGSTLKLVLAMRGGPINTRRIPIEDPTWREMMEYMEANREEIWEKLPGGRQVTLLVFRDGDQINFFRVIDRGDGTLSPLTESISGSSMRALNEEDTEDAAAQERVLENAVTLQKMHALRTKMDALNLKKKPKKLRNPTCNRPTSRPVTNHHVLAVKPKIHSGSFSLNKHTRLPPVAATQTRDLESSSSSLDDLSESSVRSPLPLSKDSEIERGLPKRRQIPGMSYATLEAFRRSMVQLQPNVASTSHAPEIEQSEPVITAITTATGAKPKTVVVPRVNRTVSGKRKVLYAGRRLESLDPSEVQHTLAKIDPRISIGRNPSGGSRGRRERLLSSSVALPSRLELHPMEKLMEVRPNTSPEKWDRSLSDVSVRSSLSSKDLCCDLLSRASRLTSQGRTLVAATSAVDKKKKSEVEEEEEASDDSELEASGGDCKREMELFKSMLSSSKDEANGVRRKLSLEEKKAVAHEISLKATQLLLRLSPSRATKLSSSAHKLPPVNIPKKMDPIPARCQVCKKKIGLATTYTCRCGRNFCATHRYAETHDCTFDYKTEGRRLLEQANPLSVLPSINSCRSSQRGSRYLPIPTSRTDRVMQPQAVKNGVLFALGNPLLDITARPEATFLEKYNLKANDAILAEDKHISMYDEMLEKYPVEYSGGGSVQNACRVFAWVLKVSDAATFVGCIGIDKFGERLQSVVKAAGVNAQYMHHPTESTGKCAVLVTGFNRSLCAYLGAANLFQKNHLEKPEGYHLTVSIESILYVAEHASTNNKVVALNLNAPFLITVFKDNMMKALPYVDIIIGNETEAETFADEHNFGTKNLSEIALQLLKLPKINNNRNRMAIITHGKSPVIVAHEGKLMQFPVPDISEEKIIDTNGAGDGFAGGFLAMYVQGKPLEVCIRCGIYAASEIIQRDGCTLPAEFKFQE</sequence>
<dbReference type="EMBL" id="JH431483">
    <property type="status" value="NOT_ANNOTATED_CDS"/>
    <property type="molecule type" value="Genomic_DNA"/>
</dbReference>
<dbReference type="InterPro" id="IPR002173">
    <property type="entry name" value="Carboh/pur_kinase_PfkB_CS"/>
</dbReference>
<dbReference type="InterPro" id="IPR035896">
    <property type="entry name" value="AN1-like_Znf"/>
</dbReference>